<dbReference type="SMART" id="SM00387">
    <property type="entry name" value="HATPase_c"/>
    <property type="match status" value="1"/>
</dbReference>
<evidence type="ECO:0000256" key="2">
    <source>
        <dbReference type="ARBA" id="ARBA00012438"/>
    </source>
</evidence>
<dbReference type="Proteomes" id="UP000092695">
    <property type="component" value="Chromosome"/>
</dbReference>
<dbReference type="InterPro" id="IPR013655">
    <property type="entry name" value="PAS_fold_3"/>
</dbReference>
<dbReference type="SUPFAM" id="SSF55785">
    <property type="entry name" value="PYP-like sensor domain (PAS domain)"/>
    <property type="match status" value="1"/>
</dbReference>
<protein>
    <recommendedName>
        <fullName evidence="2">histidine kinase</fullName>
        <ecNumber evidence="2">2.7.13.3</ecNumber>
    </recommendedName>
</protein>
<dbReference type="InterPro" id="IPR000700">
    <property type="entry name" value="PAS-assoc_C"/>
</dbReference>
<name>A0A193LDN9_9GAMM</name>
<dbReference type="Pfam" id="PF08447">
    <property type="entry name" value="PAS_3"/>
    <property type="match status" value="1"/>
</dbReference>
<gene>
    <name evidence="11" type="ORF">BA177_04390</name>
</gene>
<dbReference type="GO" id="GO:0005524">
    <property type="term" value="F:ATP binding"/>
    <property type="evidence" value="ECO:0007669"/>
    <property type="project" value="UniProtKB-KW"/>
</dbReference>
<dbReference type="EC" id="2.7.13.3" evidence="2"/>
<dbReference type="SUPFAM" id="SSF55874">
    <property type="entry name" value="ATPase domain of HSP90 chaperone/DNA topoisomerase II/histidine kinase"/>
    <property type="match status" value="1"/>
</dbReference>
<evidence type="ECO:0000256" key="8">
    <source>
        <dbReference type="ARBA" id="ARBA00023012"/>
    </source>
</evidence>
<keyword evidence="7" id="KW-0067">ATP-binding</keyword>
<dbReference type="InterPro" id="IPR036097">
    <property type="entry name" value="HisK_dim/P_sf"/>
</dbReference>
<dbReference type="PANTHER" id="PTHR43065">
    <property type="entry name" value="SENSOR HISTIDINE KINASE"/>
    <property type="match status" value="1"/>
</dbReference>
<dbReference type="InterPro" id="IPR001610">
    <property type="entry name" value="PAC"/>
</dbReference>
<dbReference type="PRINTS" id="PR00344">
    <property type="entry name" value="BCTRLSENSOR"/>
</dbReference>
<dbReference type="InterPro" id="IPR000014">
    <property type="entry name" value="PAS"/>
</dbReference>
<organism evidence="11 12">
    <name type="scientific">Woeseia oceani</name>
    <dbReference type="NCBI Taxonomy" id="1548547"/>
    <lineage>
        <taxon>Bacteria</taxon>
        <taxon>Pseudomonadati</taxon>
        <taxon>Pseudomonadota</taxon>
        <taxon>Gammaproteobacteria</taxon>
        <taxon>Woeseiales</taxon>
        <taxon>Woeseiaceae</taxon>
        <taxon>Woeseia</taxon>
    </lineage>
</organism>
<dbReference type="SMART" id="SM00086">
    <property type="entry name" value="PAC"/>
    <property type="match status" value="1"/>
</dbReference>
<keyword evidence="4" id="KW-0808">Transferase</keyword>
<keyword evidence="12" id="KW-1185">Reference proteome</keyword>
<keyword evidence="6" id="KW-0418">Kinase</keyword>
<dbReference type="CDD" id="cd00082">
    <property type="entry name" value="HisKA"/>
    <property type="match status" value="1"/>
</dbReference>
<evidence type="ECO:0000256" key="1">
    <source>
        <dbReference type="ARBA" id="ARBA00000085"/>
    </source>
</evidence>
<dbReference type="Gene3D" id="3.30.450.20">
    <property type="entry name" value="PAS domain"/>
    <property type="match status" value="1"/>
</dbReference>
<dbReference type="InterPro" id="IPR003661">
    <property type="entry name" value="HisK_dim/P_dom"/>
</dbReference>
<dbReference type="AlphaFoldDB" id="A0A193LDN9"/>
<evidence type="ECO:0000256" key="5">
    <source>
        <dbReference type="ARBA" id="ARBA00022741"/>
    </source>
</evidence>
<dbReference type="RefSeq" id="WP_068613389.1">
    <property type="nucleotide sequence ID" value="NZ_CP016268.1"/>
</dbReference>
<dbReference type="Pfam" id="PF02518">
    <property type="entry name" value="HATPase_c"/>
    <property type="match status" value="1"/>
</dbReference>
<dbReference type="Pfam" id="PF00512">
    <property type="entry name" value="HisKA"/>
    <property type="match status" value="1"/>
</dbReference>
<comment type="catalytic activity">
    <reaction evidence="1">
        <text>ATP + protein L-histidine = ADP + protein N-phospho-L-histidine.</text>
        <dbReference type="EC" id="2.7.13.3"/>
    </reaction>
</comment>
<dbReference type="SUPFAM" id="SSF47384">
    <property type="entry name" value="Homodimeric domain of signal transducing histidine kinase"/>
    <property type="match status" value="1"/>
</dbReference>
<evidence type="ECO:0000256" key="4">
    <source>
        <dbReference type="ARBA" id="ARBA00022679"/>
    </source>
</evidence>
<reference evidence="11 12" key="1">
    <citation type="submission" date="2016-06" db="EMBL/GenBank/DDBJ databases">
        <title>Complete genome sequence of a deep-branching marine Gamma Proteobacterium Woeseia oceani type strain XK5.</title>
        <authorList>
            <person name="Mu D."/>
            <person name="Du Z."/>
        </authorList>
    </citation>
    <scope>NUCLEOTIDE SEQUENCE [LARGE SCALE GENOMIC DNA]</scope>
    <source>
        <strain evidence="11 12">XK5</strain>
    </source>
</reference>
<dbReference type="NCBIfam" id="TIGR00229">
    <property type="entry name" value="sensory_box"/>
    <property type="match status" value="1"/>
</dbReference>
<sequence length="399" mass="43604">MAEYSNNNGRLTARYRINESLLNNLPGMVYRCANDLPWTMKFVSAGCEALTGYKAEFIESSQLGWSSFILPDDLHVTRVTVNTALVAGEQFDVQYRITDKSGRQKWVREQGTGIYGSDGTVEAIEGYIDDITPLKTAVRALARSEAWYEEKIRPELRRQREQLAHADRLHTLGEMATGIAHEINQPLAAISLFAQAGRLLLEAGDYAKLTGVFDKLSKHAHRAGAIVERMQDMARSQERARQLVDLNVLVGGVVELAEIDAQANNVAIEVTSGQDLPHVQVDTVQIQQVILNLLRNGLDAMRSIHFGNGRTIQLVTQQSASSFLQVDVIDSGCGVSSDIADKIFESFSTSKVTGLGMGLPISKAIVVAHGGQLMFRNNEEGGATFSMILPVAATGDQGE</sequence>
<keyword evidence="8" id="KW-0902">Two-component regulatory system</keyword>
<evidence type="ECO:0000313" key="12">
    <source>
        <dbReference type="Proteomes" id="UP000092695"/>
    </source>
</evidence>
<feature type="domain" description="PAC" evidence="10">
    <location>
        <begin position="91"/>
        <end position="143"/>
    </location>
</feature>
<feature type="domain" description="Histidine kinase" evidence="9">
    <location>
        <begin position="178"/>
        <end position="393"/>
    </location>
</feature>
<dbReference type="STRING" id="1548547.BA177_04390"/>
<dbReference type="OrthoDB" id="1931120at2"/>
<dbReference type="EMBL" id="CP016268">
    <property type="protein sequence ID" value="ANO50556.1"/>
    <property type="molecule type" value="Genomic_DNA"/>
</dbReference>
<dbReference type="InterPro" id="IPR035965">
    <property type="entry name" value="PAS-like_dom_sf"/>
</dbReference>
<dbReference type="InterPro" id="IPR004358">
    <property type="entry name" value="Sig_transdc_His_kin-like_C"/>
</dbReference>
<evidence type="ECO:0000256" key="3">
    <source>
        <dbReference type="ARBA" id="ARBA00022553"/>
    </source>
</evidence>
<evidence type="ECO:0000256" key="7">
    <source>
        <dbReference type="ARBA" id="ARBA00022840"/>
    </source>
</evidence>
<evidence type="ECO:0000256" key="6">
    <source>
        <dbReference type="ARBA" id="ARBA00022777"/>
    </source>
</evidence>
<evidence type="ECO:0000313" key="11">
    <source>
        <dbReference type="EMBL" id="ANO50556.1"/>
    </source>
</evidence>
<dbReference type="KEGG" id="woc:BA177_04390"/>
<dbReference type="PANTHER" id="PTHR43065:SF10">
    <property type="entry name" value="PEROXIDE STRESS-ACTIVATED HISTIDINE KINASE MAK3"/>
    <property type="match status" value="1"/>
</dbReference>
<evidence type="ECO:0000259" key="10">
    <source>
        <dbReference type="PROSITE" id="PS50113"/>
    </source>
</evidence>
<evidence type="ECO:0000259" key="9">
    <source>
        <dbReference type="PROSITE" id="PS50109"/>
    </source>
</evidence>
<dbReference type="Gene3D" id="3.30.565.10">
    <property type="entry name" value="Histidine kinase-like ATPase, C-terminal domain"/>
    <property type="match status" value="1"/>
</dbReference>
<dbReference type="SMART" id="SM00388">
    <property type="entry name" value="HisKA"/>
    <property type="match status" value="1"/>
</dbReference>
<dbReference type="CDD" id="cd00130">
    <property type="entry name" value="PAS"/>
    <property type="match status" value="1"/>
</dbReference>
<proteinExistence type="predicted"/>
<dbReference type="PROSITE" id="PS50109">
    <property type="entry name" value="HIS_KIN"/>
    <property type="match status" value="1"/>
</dbReference>
<keyword evidence="5" id="KW-0547">Nucleotide-binding</keyword>
<dbReference type="InterPro" id="IPR003594">
    <property type="entry name" value="HATPase_dom"/>
</dbReference>
<dbReference type="InterPro" id="IPR005467">
    <property type="entry name" value="His_kinase_dom"/>
</dbReference>
<dbReference type="Gene3D" id="1.10.287.130">
    <property type="match status" value="1"/>
</dbReference>
<dbReference type="PROSITE" id="PS50113">
    <property type="entry name" value="PAC"/>
    <property type="match status" value="1"/>
</dbReference>
<dbReference type="GO" id="GO:0000155">
    <property type="term" value="F:phosphorelay sensor kinase activity"/>
    <property type="evidence" value="ECO:0007669"/>
    <property type="project" value="InterPro"/>
</dbReference>
<accession>A0A193LDN9</accession>
<keyword evidence="3" id="KW-0597">Phosphoprotein</keyword>
<dbReference type="InterPro" id="IPR036890">
    <property type="entry name" value="HATPase_C_sf"/>
</dbReference>